<evidence type="ECO:0000256" key="14">
    <source>
        <dbReference type="ARBA" id="ARBA00049551"/>
    </source>
</evidence>
<organism evidence="16">
    <name type="scientific">Cytilus sericeus</name>
    <dbReference type="NCBI Taxonomy" id="338699"/>
    <lineage>
        <taxon>Eukaryota</taxon>
        <taxon>Metazoa</taxon>
        <taxon>Ecdysozoa</taxon>
        <taxon>Arthropoda</taxon>
        <taxon>Hexapoda</taxon>
        <taxon>Insecta</taxon>
        <taxon>Pterygota</taxon>
        <taxon>Neoptera</taxon>
        <taxon>Endopterygota</taxon>
        <taxon>Coleoptera</taxon>
        <taxon>Polyphaga</taxon>
        <taxon>Elateriformia</taxon>
        <taxon>Byrrhoidea</taxon>
        <taxon>Byrrhidae</taxon>
        <taxon>Cytilus</taxon>
    </lineage>
</organism>
<feature type="transmembrane region" description="Helical" evidence="15">
    <location>
        <begin position="82"/>
        <end position="101"/>
    </location>
</feature>
<comment type="function">
    <text evidence="15">Core subunit of the mitochondrial membrane respiratory chain NADH dehydrogenase (Complex I) which catalyzes electron transfer from NADH through the respiratory chain, using ubiquinone as an electron acceptor. Essential for the catalytic activity and assembly of complex I.</text>
</comment>
<protein>
    <recommendedName>
        <fullName evidence="4 15">NADH-ubiquinone oxidoreductase chain 6</fullName>
        <ecNumber evidence="3 15">7.1.1.2</ecNumber>
    </recommendedName>
</protein>
<reference evidence="16" key="1">
    <citation type="submission" date="2011-11" db="EMBL/GenBank/DDBJ databases">
        <authorList>
            <person name="Timmermans M.J.T.N."/>
            <person name="Vogler A.P."/>
        </authorList>
    </citation>
    <scope>NUCLEOTIDE SEQUENCE</scope>
</reference>
<feature type="transmembrane region" description="Helical" evidence="15">
    <location>
        <begin position="49"/>
        <end position="70"/>
    </location>
</feature>
<dbReference type="EC" id="7.1.1.2" evidence="3 15"/>
<evidence type="ECO:0000256" key="3">
    <source>
        <dbReference type="ARBA" id="ARBA00012944"/>
    </source>
</evidence>
<name>H6W8J1_9COLE</name>
<keyword evidence="9 15" id="KW-0249">Electron transport</keyword>
<evidence type="ECO:0000256" key="11">
    <source>
        <dbReference type="ARBA" id="ARBA00023027"/>
    </source>
</evidence>
<evidence type="ECO:0000256" key="8">
    <source>
        <dbReference type="ARBA" id="ARBA00022967"/>
    </source>
</evidence>
<keyword evidence="7 15" id="KW-0812">Transmembrane</keyword>
<evidence type="ECO:0000256" key="4">
    <source>
        <dbReference type="ARBA" id="ARBA00021095"/>
    </source>
</evidence>
<keyword evidence="6 15" id="KW-0679">Respiratory chain</keyword>
<dbReference type="InterPro" id="IPR050269">
    <property type="entry name" value="ComplexI_Subunit6"/>
</dbReference>
<comment type="subcellular location">
    <subcellularLocation>
        <location evidence="1 15">Mitochondrion membrane</location>
        <topology evidence="1 15">Multi-pass membrane protein</topology>
    </subcellularLocation>
</comment>
<evidence type="ECO:0000256" key="7">
    <source>
        <dbReference type="ARBA" id="ARBA00022692"/>
    </source>
</evidence>
<keyword evidence="8 15" id="KW-1278">Translocase</keyword>
<keyword evidence="12 15" id="KW-0496">Mitochondrion</keyword>
<evidence type="ECO:0000256" key="15">
    <source>
        <dbReference type="RuleBase" id="RU004430"/>
    </source>
</evidence>
<feature type="non-terminal residue" evidence="16">
    <location>
        <position position="1"/>
    </location>
</feature>
<gene>
    <name evidence="16" type="primary">ND6</name>
</gene>
<evidence type="ECO:0000256" key="12">
    <source>
        <dbReference type="ARBA" id="ARBA00023128"/>
    </source>
</evidence>
<reference evidence="16" key="2">
    <citation type="journal article" date="2012" name="Mol. Phylogenet. Evol.">
        <title>Phylogenetically informative rearrangements in mitochondrial genomes of Coleoptera, and monophyly of aquatic elateriform beetles (Dryopoidea).</title>
        <authorList>
            <person name="Timmermans M.J."/>
            <person name="Vogler A.P."/>
        </authorList>
    </citation>
    <scope>NUCLEOTIDE SEQUENCE</scope>
</reference>
<evidence type="ECO:0000256" key="13">
    <source>
        <dbReference type="ARBA" id="ARBA00023136"/>
    </source>
</evidence>
<sequence>ILTTILFLSIMASLVFSLMKHPLSMGMMLLIQTMLTSTILGLYNYNFWFSYILFIVMIGGMMVLFIYMTSIASNEKFNFNKISFATMLTLSLIVLIIMSFTDHLYSNIENSMSETQKMNMLNNFLLSFSKYFNYPSNLMMAMLIIYLFVVLIAVVKITKINYGPLRQKF</sequence>
<evidence type="ECO:0000256" key="10">
    <source>
        <dbReference type="ARBA" id="ARBA00022989"/>
    </source>
</evidence>
<dbReference type="PANTHER" id="PTHR11435:SF1">
    <property type="entry name" value="NADH-UBIQUINONE OXIDOREDUCTASE CHAIN 6"/>
    <property type="match status" value="1"/>
</dbReference>
<evidence type="ECO:0000313" key="16">
    <source>
        <dbReference type="EMBL" id="AEZ55635.1"/>
    </source>
</evidence>
<evidence type="ECO:0000256" key="1">
    <source>
        <dbReference type="ARBA" id="ARBA00004225"/>
    </source>
</evidence>
<evidence type="ECO:0000256" key="5">
    <source>
        <dbReference type="ARBA" id="ARBA00022448"/>
    </source>
</evidence>
<dbReference type="EMBL" id="JQ034415">
    <property type="protein sequence ID" value="AEZ55635.1"/>
    <property type="molecule type" value="Genomic_DNA"/>
</dbReference>
<geneLocation type="mitochondrion" evidence="16"/>
<comment type="catalytic activity">
    <reaction evidence="14 15">
        <text>a ubiquinone + NADH + 5 H(+)(in) = a ubiquinol + NAD(+) + 4 H(+)(out)</text>
        <dbReference type="Rhea" id="RHEA:29091"/>
        <dbReference type="Rhea" id="RHEA-COMP:9565"/>
        <dbReference type="Rhea" id="RHEA-COMP:9566"/>
        <dbReference type="ChEBI" id="CHEBI:15378"/>
        <dbReference type="ChEBI" id="CHEBI:16389"/>
        <dbReference type="ChEBI" id="CHEBI:17976"/>
        <dbReference type="ChEBI" id="CHEBI:57540"/>
        <dbReference type="ChEBI" id="CHEBI:57945"/>
        <dbReference type="EC" id="7.1.1.2"/>
    </reaction>
</comment>
<keyword evidence="15" id="KW-0830">Ubiquinone</keyword>
<accession>H6W8J1</accession>
<keyword evidence="10 15" id="KW-1133">Transmembrane helix</keyword>
<dbReference type="Pfam" id="PF00499">
    <property type="entry name" value="Oxidored_q3"/>
    <property type="match status" value="1"/>
</dbReference>
<dbReference type="InterPro" id="IPR001457">
    <property type="entry name" value="NADH_UbQ/plastoQ_OxRdtase_su6"/>
</dbReference>
<dbReference type="AlphaFoldDB" id="H6W8J1"/>
<comment type="similarity">
    <text evidence="2 15">Belongs to the complex I subunit 6 family.</text>
</comment>
<evidence type="ECO:0000256" key="9">
    <source>
        <dbReference type="ARBA" id="ARBA00022982"/>
    </source>
</evidence>
<keyword evidence="5 15" id="KW-0813">Transport</keyword>
<evidence type="ECO:0000256" key="6">
    <source>
        <dbReference type="ARBA" id="ARBA00022660"/>
    </source>
</evidence>
<evidence type="ECO:0000256" key="2">
    <source>
        <dbReference type="ARBA" id="ARBA00005698"/>
    </source>
</evidence>
<keyword evidence="13 15" id="KW-0472">Membrane</keyword>
<proteinExistence type="inferred from homology"/>
<dbReference type="GO" id="GO:0008137">
    <property type="term" value="F:NADH dehydrogenase (ubiquinone) activity"/>
    <property type="evidence" value="ECO:0007669"/>
    <property type="project" value="UniProtKB-UniRule"/>
</dbReference>
<feature type="transmembrane region" description="Helical" evidence="15">
    <location>
        <begin position="138"/>
        <end position="158"/>
    </location>
</feature>
<keyword evidence="11 15" id="KW-0520">NAD</keyword>
<dbReference type="GO" id="GO:0031966">
    <property type="term" value="C:mitochondrial membrane"/>
    <property type="evidence" value="ECO:0007669"/>
    <property type="project" value="UniProtKB-SubCell"/>
</dbReference>
<dbReference type="PANTHER" id="PTHR11435">
    <property type="entry name" value="NADH UBIQUINONE OXIDOREDUCTASE SUBUNIT ND6"/>
    <property type="match status" value="1"/>
</dbReference>